<accession>S3XDC3</accession>
<organism evidence="1 2">
    <name type="scientific">Campylobacter ureolyticus ACS-301-V-Sch3b</name>
    <dbReference type="NCBI Taxonomy" id="883165"/>
    <lineage>
        <taxon>Bacteria</taxon>
        <taxon>Pseudomonadati</taxon>
        <taxon>Campylobacterota</taxon>
        <taxon>Epsilonproteobacteria</taxon>
        <taxon>Campylobacterales</taxon>
        <taxon>Campylobacteraceae</taxon>
        <taxon>Campylobacter</taxon>
    </lineage>
</organism>
<comment type="caution">
    <text evidence="1">The sequence shown here is derived from an EMBL/GenBank/DDBJ whole genome shotgun (WGS) entry which is preliminary data.</text>
</comment>
<dbReference type="AlphaFoldDB" id="S3XDC3"/>
<dbReference type="RefSeq" id="WP_016647181.1">
    <property type="nucleotide sequence ID" value="NZ_KE340327.1"/>
</dbReference>
<proteinExistence type="predicted"/>
<dbReference type="HOGENOM" id="CLU_3041436_0_0_7"/>
<protein>
    <submittedName>
        <fullName evidence="1">Uncharacterized protein</fullName>
    </submittedName>
</protein>
<keyword evidence="2" id="KW-1185">Reference proteome</keyword>
<name>S3XDC3_9BACT</name>
<reference evidence="1 2" key="1">
    <citation type="submission" date="2013-06" db="EMBL/GenBank/DDBJ databases">
        <title>The Genome Sequence of Campylobacter ureolyticus ACS-301-V-SCH3B.</title>
        <authorList>
            <consortium name="The Broad Institute Genomics Platform"/>
            <person name="Earl A."/>
            <person name="Ward D."/>
            <person name="Feldgarden M."/>
            <person name="Gevers D."/>
            <person name="Saerens B."/>
            <person name="Vaneechoutte M."/>
            <person name="Walker B."/>
            <person name="Young S."/>
            <person name="Zeng Q."/>
            <person name="Gargeya S."/>
            <person name="Fitzgerald M."/>
            <person name="Haas B."/>
            <person name="Abouelleil A."/>
            <person name="Allen A.W."/>
            <person name="Alvarado L."/>
            <person name="Arachchi H.M."/>
            <person name="Berlin A.M."/>
            <person name="Chapman S.B."/>
            <person name="Gainer-Dewar J."/>
            <person name="Goldberg J."/>
            <person name="Griggs A."/>
            <person name="Gujja S."/>
            <person name="Hansen M."/>
            <person name="Howarth C."/>
            <person name="Imamovic A."/>
            <person name="Ireland A."/>
            <person name="Larimer J."/>
            <person name="McCowan C."/>
            <person name="Murphy C."/>
            <person name="Pearson M."/>
            <person name="Poon T.W."/>
            <person name="Priest M."/>
            <person name="Roberts A."/>
            <person name="Saif S."/>
            <person name="Shea T."/>
            <person name="Sisk P."/>
            <person name="Sykes S."/>
            <person name="Wortman J."/>
            <person name="Nusbaum C."/>
            <person name="Birren B."/>
        </authorList>
    </citation>
    <scope>NUCLEOTIDE SEQUENCE [LARGE SCALE GENOMIC DNA]</scope>
    <source>
        <strain evidence="1 2">ACS-301-V-Sch3b</strain>
    </source>
</reference>
<dbReference type="PATRIC" id="fig|883165.3.peg.1342"/>
<sequence length="54" mass="6610">MLANFEVDKKCFGYGNKALMKEFRKKLYLYRIKDTKEIPKEMFNLAYDLFYITE</sequence>
<dbReference type="Proteomes" id="UP000014539">
    <property type="component" value="Unassembled WGS sequence"/>
</dbReference>
<gene>
    <name evidence="1" type="ORF">HMPREF9309_01326</name>
</gene>
<evidence type="ECO:0000313" key="2">
    <source>
        <dbReference type="Proteomes" id="UP000014539"/>
    </source>
</evidence>
<dbReference type="EMBL" id="AGYD01000011">
    <property type="protein sequence ID" value="EPH08071.1"/>
    <property type="molecule type" value="Genomic_DNA"/>
</dbReference>
<evidence type="ECO:0000313" key="1">
    <source>
        <dbReference type="EMBL" id="EPH08071.1"/>
    </source>
</evidence>